<dbReference type="OrthoDB" id="9976065at2"/>
<dbReference type="AlphaFoldDB" id="A0A076NT65"/>
<reference evidence="1 2" key="1">
    <citation type="submission" date="2014-08" db="EMBL/GenBank/DDBJ databases">
        <title>Complete genome sequence of Corynebacterium imitans DSM 44264, isolated from a five-month-old boy with suspected pharyngeal diphtheria.</title>
        <authorList>
            <person name="Mollmann S."/>
            <person name="Albersmeier A."/>
            <person name="Ruckert C."/>
            <person name="Tauch A."/>
        </authorList>
    </citation>
    <scope>NUCLEOTIDE SEQUENCE [LARGE SCALE GENOMIC DNA]</scope>
    <source>
        <strain evidence="1 2">DSM 44264</strain>
    </source>
</reference>
<evidence type="ECO:0008006" key="3">
    <source>
        <dbReference type="Google" id="ProtNLM"/>
    </source>
</evidence>
<dbReference type="HOGENOM" id="CLU_1010884_0_0_11"/>
<evidence type="ECO:0000313" key="1">
    <source>
        <dbReference type="EMBL" id="AIJ34067.1"/>
    </source>
</evidence>
<dbReference type="RefSeq" id="WP_038592015.1">
    <property type="nucleotide sequence ID" value="NZ_CP009211.1"/>
</dbReference>
<gene>
    <name evidence="1" type="ORF">CIMIT_09265</name>
</gene>
<dbReference type="KEGG" id="cii:CIMIT_09265"/>
<name>A0A076NT65_9CORY</name>
<evidence type="ECO:0000313" key="2">
    <source>
        <dbReference type="Proteomes" id="UP000028780"/>
    </source>
</evidence>
<accession>A0A076NT65</accession>
<dbReference type="eggNOG" id="COG1403">
    <property type="taxonomic scope" value="Bacteria"/>
</dbReference>
<protein>
    <recommendedName>
        <fullName evidence="3">HNH endonuclease</fullName>
    </recommendedName>
</protein>
<keyword evidence="2" id="KW-1185">Reference proteome</keyword>
<dbReference type="EMBL" id="CP009211">
    <property type="protein sequence ID" value="AIJ34067.1"/>
    <property type="molecule type" value="Genomic_DNA"/>
</dbReference>
<sequence length="275" mass="30681">MDFTTQLKQYFSLRDRGMDIIAWAARTQQNHDGLTALGMPNDYATNVLRLVELFFHEETHSRYQARSKRKAEENNHSVETLAAIWQASRNIEDPTKRWQFREALCGTTGDTQNVQRTARRIKKHYVPKKVPKDGVRTRRVGDKMTVSITGSSDSMQHLVDAFNEAPAAGGSHTDPVDWVLHHRPSGAGDLTAHAVMTIDDVEHVLRGDSVEDDVLVQLTDGTILTGMEVARLSLRDRGFITLLSPGAGPINVYEAAFEPADVKKRRGPKDMGHAA</sequence>
<proteinExistence type="predicted"/>
<organism evidence="1 2">
    <name type="scientific">Corynebacterium imitans</name>
    <dbReference type="NCBI Taxonomy" id="156978"/>
    <lineage>
        <taxon>Bacteria</taxon>
        <taxon>Bacillati</taxon>
        <taxon>Actinomycetota</taxon>
        <taxon>Actinomycetes</taxon>
        <taxon>Mycobacteriales</taxon>
        <taxon>Corynebacteriaceae</taxon>
        <taxon>Corynebacterium</taxon>
    </lineage>
</organism>
<dbReference type="Proteomes" id="UP000028780">
    <property type="component" value="Chromosome"/>
</dbReference>